<dbReference type="RefSeq" id="WP_316070062.1">
    <property type="nucleotide sequence ID" value="NZ_JAVNWW010000001.1"/>
</dbReference>
<proteinExistence type="predicted"/>
<evidence type="ECO:0000313" key="3">
    <source>
        <dbReference type="Proteomes" id="UP001249959"/>
    </source>
</evidence>
<dbReference type="InterPro" id="IPR011990">
    <property type="entry name" value="TPR-like_helical_dom_sf"/>
</dbReference>
<dbReference type="InterPro" id="IPR019734">
    <property type="entry name" value="TPR_rpt"/>
</dbReference>
<comment type="caution">
    <text evidence="2">The sequence shown here is derived from an EMBL/GenBank/DDBJ whole genome shotgun (WGS) entry which is preliminary data.</text>
</comment>
<keyword evidence="1" id="KW-0802">TPR repeat</keyword>
<dbReference type="SUPFAM" id="SSF48452">
    <property type="entry name" value="TPR-like"/>
    <property type="match status" value="2"/>
</dbReference>
<dbReference type="Pfam" id="PF14559">
    <property type="entry name" value="TPR_19"/>
    <property type="match status" value="1"/>
</dbReference>
<protein>
    <submittedName>
        <fullName evidence="2">Tetratricopeptide repeat protein</fullName>
    </submittedName>
</protein>
<dbReference type="Proteomes" id="UP001249959">
    <property type="component" value="Unassembled WGS sequence"/>
</dbReference>
<evidence type="ECO:0000313" key="2">
    <source>
        <dbReference type="EMBL" id="MDU0807500.1"/>
    </source>
</evidence>
<dbReference type="PANTHER" id="PTHR12558">
    <property type="entry name" value="CELL DIVISION CYCLE 16,23,27"/>
    <property type="match status" value="1"/>
</dbReference>
<accession>A0ABU3TNQ9</accession>
<dbReference type="PROSITE" id="PS50005">
    <property type="entry name" value="TPR"/>
    <property type="match status" value="1"/>
</dbReference>
<gene>
    <name evidence="2" type="ORF">PQG45_00470</name>
</gene>
<reference evidence="2 3" key="1">
    <citation type="submission" date="2023-09" db="EMBL/GenBank/DDBJ databases">
        <title>Aquirufa genomes.</title>
        <authorList>
            <person name="Pitt A."/>
        </authorList>
    </citation>
    <scope>NUCLEOTIDE SEQUENCE [LARGE SCALE GENOMIC DNA]</scope>
    <source>
        <strain evidence="2 3">LEOWEIH-7C</strain>
    </source>
</reference>
<feature type="repeat" description="TPR" evidence="1">
    <location>
        <begin position="423"/>
        <end position="456"/>
    </location>
</feature>
<dbReference type="Pfam" id="PF13432">
    <property type="entry name" value="TPR_16"/>
    <property type="match status" value="1"/>
</dbReference>
<dbReference type="EMBL" id="JAVNWW010000001">
    <property type="protein sequence ID" value="MDU0807500.1"/>
    <property type="molecule type" value="Genomic_DNA"/>
</dbReference>
<keyword evidence="3" id="KW-1185">Reference proteome</keyword>
<organism evidence="2 3">
    <name type="scientific">Aquirufa regiilacus</name>
    <dbReference type="NCBI Taxonomy" id="3024868"/>
    <lineage>
        <taxon>Bacteria</taxon>
        <taxon>Pseudomonadati</taxon>
        <taxon>Bacteroidota</taxon>
        <taxon>Cytophagia</taxon>
        <taxon>Cytophagales</taxon>
        <taxon>Flectobacillaceae</taxon>
        <taxon>Aquirufa</taxon>
    </lineage>
</organism>
<dbReference type="Gene3D" id="1.25.40.10">
    <property type="entry name" value="Tetratricopeptide repeat domain"/>
    <property type="match status" value="3"/>
</dbReference>
<dbReference type="PANTHER" id="PTHR12558:SF13">
    <property type="entry name" value="CELL DIVISION CYCLE PROTEIN 27 HOMOLOG"/>
    <property type="match status" value="1"/>
</dbReference>
<evidence type="ECO:0000256" key="1">
    <source>
        <dbReference type="PROSITE-ProRule" id="PRU00339"/>
    </source>
</evidence>
<sequence>MTQQNIGLGLFRRWLLLLLFVGFSSLVTAQGKRLIQSKAGQEALFQEGMRHYIKEDFSEAILVWESLASVVSNEPSLSFYLAKAYLAEKNPKSALVHARRAHELSPYSLDYGLFFAEQLLADRQISEAITCLTKLSQYDESHPEVNLLLAQAYLWSEQGALALQALDRADHYVGEYPAIIRTKEFILLKQKQLTSALKAGQRLLALDDEEQLFTWDQMDVAWDLSQADSVQTDLRNLQAQYPAQGQLALLLTNGYLHQKNFDSCIIQLRRAAEDHEVLPSMVAQVTMKVFELIDDPIKWEQANQLATHWLSIYPEEPRFLAIQGDLFVSASKIEEGQRFYLRAARMGDPKYEVWARIIQLDFELNAIDSASVHALEALKAFPRQGFLNFQLGFARYLQGNNTDALKYLEIARGIIKPSDNWNMQLFSMLGDVYHAVGRSKDSDAAFDKVLLLNPTDEHVLNNYSYYLSLRKEQLVKAAGMSKQLVDKFPKEGTYLDTYAWVLYQQGEFAEALRYLDRAVADEESQSSAVWEHHGDALFRLGRIREAVSSWEKAKALPNANQNLDKKIKMRQIVEN</sequence>
<dbReference type="SMART" id="SM00028">
    <property type="entry name" value="TPR"/>
    <property type="match status" value="6"/>
</dbReference>
<name>A0ABU3TNQ9_9BACT</name>